<dbReference type="InterPro" id="IPR027417">
    <property type="entry name" value="P-loop_NTPase"/>
</dbReference>
<feature type="domain" description="EngC GTPase" evidence="1">
    <location>
        <begin position="1"/>
        <end position="75"/>
    </location>
</feature>
<protein>
    <submittedName>
        <fullName evidence="2">GTPase RsgA</fullName>
    </submittedName>
</protein>
<evidence type="ECO:0000313" key="3">
    <source>
        <dbReference type="Proteomes" id="UP001236274"/>
    </source>
</evidence>
<dbReference type="AlphaFoldDB" id="A0AAJ1QAU1"/>
<evidence type="ECO:0000313" key="2">
    <source>
        <dbReference type="EMBL" id="MDK7357969.1"/>
    </source>
</evidence>
<dbReference type="GO" id="GO:0003924">
    <property type="term" value="F:GTPase activity"/>
    <property type="evidence" value="ECO:0007669"/>
    <property type="project" value="InterPro"/>
</dbReference>
<dbReference type="InterPro" id="IPR010914">
    <property type="entry name" value="RsgA_GTPase_dom"/>
</dbReference>
<sequence length="75" mass="8367">VVSAILPELSLNIIDRYLVACETTGIKPVIVLNKVDLLDDENREWVSDLMTIYSDIGYQVLEVSSHTNEGMEALT</sequence>
<comment type="caution">
    <text evidence="2">The sequence shown here is derived from an EMBL/GenBank/DDBJ whole genome shotgun (WGS) entry which is preliminary data.</text>
</comment>
<dbReference type="Gene3D" id="3.40.50.300">
    <property type="entry name" value="P-loop containing nucleotide triphosphate hydrolases"/>
    <property type="match status" value="1"/>
</dbReference>
<dbReference type="SUPFAM" id="SSF52540">
    <property type="entry name" value="P-loop containing nucleoside triphosphate hydrolases"/>
    <property type="match status" value="1"/>
</dbReference>
<organism evidence="2 3">
    <name type="scientific">Veillonella atypica</name>
    <dbReference type="NCBI Taxonomy" id="39777"/>
    <lineage>
        <taxon>Bacteria</taxon>
        <taxon>Bacillati</taxon>
        <taxon>Bacillota</taxon>
        <taxon>Negativicutes</taxon>
        <taxon>Veillonellales</taxon>
        <taxon>Veillonellaceae</taxon>
        <taxon>Veillonella</taxon>
    </lineage>
</organism>
<gene>
    <name evidence="2" type="primary">rsgA</name>
    <name evidence="2" type="ORF">QP520_10115</name>
</gene>
<dbReference type="GO" id="GO:0005525">
    <property type="term" value="F:GTP binding"/>
    <property type="evidence" value="ECO:0007669"/>
    <property type="project" value="InterPro"/>
</dbReference>
<feature type="non-terminal residue" evidence="2">
    <location>
        <position position="75"/>
    </location>
</feature>
<dbReference type="InterPro" id="IPR004881">
    <property type="entry name" value="Ribosome_biogen_GTPase_RsgA"/>
</dbReference>
<dbReference type="PANTHER" id="PTHR32120:SF11">
    <property type="entry name" value="SMALL RIBOSOMAL SUBUNIT BIOGENESIS GTPASE RSGA 1, MITOCHONDRIAL-RELATED"/>
    <property type="match status" value="1"/>
</dbReference>
<name>A0AAJ1QAU1_9FIRM</name>
<evidence type="ECO:0000259" key="1">
    <source>
        <dbReference type="PROSITE" id="PS50936"/>
    </source>
</evidence>
<proteinExistence type="predicted"/>
<dbReference type="EMBL" id="JASORJ010000187">
    <property type="protein sequence ID" value="MDK7357969.1"/>
    <property type="molecule type" value="Genomic_DNA"/>
</dbReference>
<accession>A0AAJ1QAU1</accession>
<dbReference type="Proteomes" id="UP001236274">
    <property type="component" value="Unassembled WGS sequence"/>
</dbReference>
<feature type="non-terminal residue" evidence="2">
    <location>
        <position position="1"/>
    </location>
</feature>
<dbReference type="Pfam" id="PF03193">
    <property type="entry name" value="RsgA_GTPase"/>
    <property type="match status" value="1"/>
</dbReference>
<dbReference type="PANTHER" id="PTHR32120">
    <property type="entry name" value="SMALL RIBOSOMAL SUBUNIT BIOGENESIS GTPASE RSGA"/>
    <property type="match status" value="1"/>
</dbReference>
<reference evidence="2" key="1">
    <citation type="submission" date="2023-05" db="EMBL/GenBank/DDBJ databases">
        <title>Cataloging the Phylogenetic Diversity of Human Bladder Bacteria.</title>
        <authorList>
            <person name="Du J."/>
        </authorList>
    </citation>
    <scope>NUCLEOTIDE SEQUENCE</scope>
    <source>
        <strain evidence="2">UMB10101</strain>
    </source>
</reference>
<dbReference type="PROSITE" id="PS50936">
    <property type="entry name" value="ENGC_GTPASE"/>
    <property type="match status" value="1"/>
</dbReference>